<feature type="compositionally biased region" description="Pro residues" evidence="1">
    <location>
        <begin position="39"/>
        <end position="54"/>
    </location>
</feature>
<gene>
    <name evidence="2" type="ORF">B296_00008518</name>
</gene>
<reference evidence="2 3" key="1">
    <citation type="journal article" date="2014" name="Agronomy (Basel)">
        <title>A Draft Genome Sequence for Ensete ventricosum, the Drought-Tolerant Tree Against Hunger.</title>
        <authorList>
            <person name="Harrison J."/>
            <person name="Moore K.A."/>
            <person name="Paszkiewicz K."/>
            <person name="Jones T."/>
            <person name="Grant M."/>
            <person name="Ambacheew D."/>
            <person name="Muzemil S."/>
            <person name="Studholme D.J."/>
        </authorList>
    </citation>
    <scope>NUCLEOTIDE SEQUENCE [LARGE SCALE GENOMIC DNA]</scope>
</reference>
<dbReference type="AlphaFoldDB" id="A0A427ANL0"/>
<sequence length="121" mass="13552">MVGKKKGVPEWLNSPLWSSNLSDDRRSSRYETITLSPEPSSPPPAPSRPEPSPSRPRLAGAQRSEIGAHSGELSPSWSSPEEESRESQLLADFQITVRVLYWLAFKVKDYSWGTSSESYEE</sequence>
<organism evidence="2 3">
    <name type="scientific">Ensete ventricosum</name>
    <name type="common">Abyssinian banana</name>
    <name type="synonym">Musa ensete</name>
    <dbReference type="NCBI Taxonomy" id="4639"/>
    <lineage>
        <taxon>Eukaryota</taxon>
        <taxon>Viridiplantae</taxon>
        <taxon>Streptophyta</taxon>
        <taxon>Embryophyta</taxon>
        <taxon>Tracheophyta</taxon>
        <taxon>Spermatophyta</taxon>
        <taxon>Magnoliopsida</taxon>
        <taxon>Liliopsida</taxon>
        <taxon>Zingiberales</taxon>
        <taxon>Musaceae</taxon>
        <taxon>Ensete</taxon>
    </lineage>
</organism>
<feature type="region of interest" description="Disordered" evidence="1">
    <location>
        <begin position="1"/>
        <end position="85"/>
    </location>
</feature>
<dbReference type="Proteomes" id="UP000287651">
    <property type="component" value="Unassembled WGS sequence"/>
</dbReference>
<feature type="compositionally biased region" description="Low complexity" evidence="1">
    <location>
        <begin position="11"/>
        <end position="21"/>
    </location>
</feature>
<name>A0A427ANL0_ENSVE</name>
<proteinExistence type="predicted"/>
<comment type="caution">
    <text evidence="2">The sequence shown here is derived from an EMBL/GenBank/DDBJ whole genome shotgun (WGS) entry which is preliminary data.</text>
</comment>
<feature type="compositionally biased region" description="Low complexity" evidence="1">
    <location>
        <begin position="70"/>
        <end position="79"/>
    </location>
</feature>
<accession>A0A427ANL0</accession>
<evidence type="ECO:0000256" key="1">
    <source>
        <dbReference type="SAM" id="MobiDB-lite"/>
    </source>
</evidence>
<evidence type="ECO:0000313" key="3">
    <source>
        <dbReference type="Proteomes" id="UP000287651"/>
    </source>
</evidence>
<evidence type="ECO:0000313" key="2">
    <source>
        <dbReference type="EMBL" id="RRT77805.1"/>
    </source>
</evidence>
<dbReference type="EMBL" id="AMZH03001831">
    <property type="protein sequence ID" value="RRT77805.1"/>
    <property type="molecule type" value="Genomic_DNA"/>
</dbReference>
<protein>
    <submittedName>
        <fullName evidence="2">Uncharacterized protein</fullName>
    </submittedName>
</protein>